<dbReference type="EMBL" id="LN614827">
    <property type="protein sequence ID" value="CEG58776.1"/>
    <property type="molecule type" value="Genomic_DNA"/>
</dbReference>
<keyword evidence="2" id="KW-1185">Reference proteome</keyword>
<protein>
    <submittedName>
        <fullName evidence="1">Uncharacterized protein</fullName>
    </submittedName>
</protein>
<proteinExistence type="predicted"/>
<reference evidence="2" key="1">
    <citation type="submission" date="2014-09" db="EMBL/GenBank/DDBJ databases">
        <authorList>
            <person name="Gomez-Valero L."/>
        </authorList>
    </citation>
    <scope>NUCLEOTIDE SEQUENCE [LARGE SCALE GENOMIC DNA]</scope>
    <source>
        <strain evidence="2">ATCC700992</strain>
    </source>
</reference>
<dbReference type="AlphaFoldDB" id="A0A098GBC4"/>
<name>A0A098GBC4_9GAMM</name>
<gene>
    <name evidence="1" type="ORF">LFA_3444</name>
</gene>
<sequence length="175" mass="19524">MTLTIKERDEIINMIEKEKLNVDIIENTYLMNSEDSPSPRCVLALKLNDSHALKKTLSKMQALNEQKSPEARIVCRAAPGLPESGMANQCSAIRDVVLIVNFECKQKKPYVFFSDTETLSTTRSKEEPLTSKGTVSSSQLSKLIPCSPIFFMNDSKTVTLEEIQSLSSDYSPLNS</sequence>
<dbReference type="Proteomes" id="UP000032430">
    <property type="component" value="Chromosome I"/>
</dbReference>
<dbReference type="STRING" id="1212491.LFA_3444"/>
<evidence type="ECO:0000313" key="2">
    <source>
        <dbReference type="Proteomes" id="UP000032430"/>
    </source>
</evidence>
<dbReference type="KEGG" id="lfa:LFA_3444"/>
<dbReference type="HOGENOM" id="CLU_1530658_0_0_6"/>
<organism evidence="1 2">
    <name type="scientific">Legionella fallonii LLAP-10</name>
    <dbReference type="NCBI Taxonomy" id="1212491"/>
    <lineage>
        <taxon>Bacteria</taxon>
        <taxon>Pseudomonadati</taxon>
        <taxon>Pseudomonadota</taxon>
        <taxon>Gammaproteobacteria</taxon>
        <taxon>Legionellales</taxon>
        <taxon>Legionellaceae</taxon>
        <taxon>Legionella</taxon>
    </lineage>
</organism>
<evidence type="ECO:0000313" key="1">
    <source>
        <dbReference type="EMBL" id="CEG58776.1"/>
    </source>
</evidence>
<accession>A0A098GBC4</accession>
<dbReference type="RefSeq" id="WP_045097020.1">
    <property type="nucleotide sequence ID" value="NZ_LN614827.1"/>
</dbReference>